<sequence length="281" mass="31656">MPPILHVVFTDTGAASLREALKASGRGDTVVSLADNLSFGPIDPVDPEARRNWVEKELGFTGWPSTPEQDGDNGWEDISTRAHAFWNESLSQRHRKIAWVSRRSAMEYAGFLEWLWRLGDAPCEVVDLTDVKVSYRPEHGPPRRPRLAMSLGMLDHNTICNNDLWDLAEPLQMSARGRYLDLWRQLRSENAPLRVIDGDKLVSAPITFFDSLLLSHVKANWLKVARVVGEVLTDQTMDGVFQTGDIVLAARINALVENRVLEFQGKSPFALRFSEVRLPRG</sequence>
<proteinExistence type="predicted"/>
<dbReference type="Pfam" id="PF08874">
    <property type="entry name" value="DUF1835"/>
    <property type="match status" value="1"/>
</dbReference>
<evidence type="ECO:0000313" key="3">
    <source>
        <dbReference type="EMBL" id="SHK68771.1"/>
    </source>
</evidence>
<dbReference type="Pfam" id="PF12395">
    <property type="entry name" value="DUF3658"/>
    <property type="match status" value="1"/>
</dbReference>
<accession>A0A1M6UHY1</accession>
<feature type="domain" description="DUF1835" evidence="1">
    <location>
        <begin position="5"/>
        <end position="64"/>
    </location>
</feature>
<dbReference type="Proteomes" id="UP000189935">
    <property type="component" value="Chromosome I"/>
</dbReference>
<protein>
    <recommendedName>
        <fullName evidence="5">DUF1835 domain-containing protein</fullName>
    </recommendedName>
</protein>
<dbReference type="RefSeq" id="WP_079540507.1">
    <property type="nucleotide sequence ID" value="NZ_LT670844.1"/>
</dbReference>
<evidence type="ECO:0000259" key="2">
    <source>
        <dbReference type="Pfam" id="PF12395"/>
    </source>
</evidence>
<evidence type="ECO:0008006" key="5">
    <source>
        <dbReference type="Google" id="ProtNLM"/>
    </source>
</evidence>
<feature type="domain" description="DUF3658" evidence="2">
    <location>
        <begin position="165"/>
        <end position="267"/>
    </location>
</feature>
<dbReference type="AlphaFoldDB" id="A0A1M6UHY1"/>
<gene>
    <name evidence="3" type="ORF">SAMN05444159_3916</name>
</gene>
<dbReference type="InterPro" id="IPR022123">
    <property type="entry name" value="DUF3658"/>
</dbReference>
<dbReference type="OrthoDB" id="7565760at2"/>
<dbReference type="InterPro" id="IPR014973">
    <property type="entry name" value="DUF1835"/>
</dbReference>
<name>A0A1M6UHY1_9BRAD</name>
<organism evidence="3 4">
    <name type="scientific">Bradyrhizobium lablabi</name>
    <dbReference type="NCBI Taxonomy" id="722472"/>
    <lineage>
        <taxon>Bacteria</taxon>
        <taxon>Pseudomonadati</taxon>
        <taxon>Pseudomonadota</taxon>
        <taxon>Alphaproteobacteria</taxon>
        <taxon>Hyphomicrobiales</taxon>
        <taxon>Nitrobacteraceae</taxon>
        <taxon>Bradyrhizobium</taxon>
    </lineage>
</organism>
<evidence type="ECO:0000259" key="1">
    <source>
        <dbReference type="Pfam" id="PF08874"/>
    </source>
</evidence>
<evidence type="ECO:0000313" key="4">
    <source>
        <dbReference type="Proteomes" id="UP000189935"/>
    </source>
</evidence>
<reference evidence="3 4" key="1">
    <citation type="submission" date="2016-11" db="EMBL/GenBank/DDBJ databases">
        <authorList>
            <person name="Jaros S."/>
            <person name="Januszkiewicz K."/>
            <person name="Wedrychowicz H."/>
        </authorList>
    </citation>
    <scope>NUCLEOTIDE SEQUENCE [LARGE SCALE GENOMIC DNA]</scope>
    <source>
        <strain evidence="3 4">GAS499</strain>
    </source>
</reference>
<dbReference type="EMBL" id="LT670844">
    <property type="protein sequence ID" value="SHK68771.1"/>
    <property type="molecule type" value="Genomic_DNA"/>
</dbReference>